<evidence type="ECO:0000313" key="2">
    <source>
        <dbReference type="Proteomes" id="UP000596742"/>
    </source>
</evidence>
<evidence type="ECO:0008006" key="3">
    <source>
        <dbReference type="Google" id="ProtNLM"/>
    </source>
</evidence>
<reference evidence="1" key="1">
    <citation type="submission" date="2018-11" db="EMBL/GenBank/DDBJ databases">
        <authorList>
            <person name="Alioto T."/>
            <person name="Alioto T."/>
        </authorList>
    </citation>
    <scope>NUCLEOTIDE SEQUENCE</scope>
</reference>
<comment type="caution">
    <text evidence="1">The sequence shown here is derived from an EMBL/GenBank/DDBJ whole genome shotgun (WGS) entry which is preliminary data.</text>
</comment>
<sequence>MKLDIDIGEVPRDEIRKAILRQQQEQPAEQNHLNKTTRLNETTQSISLTINEKKTKLMDISRNTVQPVYFGNDIIEEVGEFTYLGCMLSNTNGTAKDIRARISKARYAFC</sequence>
<accession>A0A8B6DEP4</accession>
<organism evidence="1 2">
    <name type="scientific">Mytilus galloprovincialis</name>
    <name type="common">Mediterranean mussel</name>
    <dbReference type="NCBI Taxonomy" id="29158"/>
    <lineage>
        <taxon>Eukaryota</taxon>
        <taxon>Metazoa</taxon>
        <taxon>Spiralia</taxon>
        <taxon>Lophotrochozoa</taxon>
        <taxon>Mollusca</taxon>
        <taxon>Bivalvia</taxon>
        <taxon>Autobranchia</taxon>
        <taxon>Pteriomorphia</taxon>
        <taxon>Mytilida</taxon>
        <taxon>Mytiloidea</taxon>
        <taxon>Mytilidae</taxon>
        <taxon>Mytilinae</taxon>
        <taxon>Mytilus</taxon>
    </lineage>
</organism>
<protein>
    <recommendedName>
        <fullName evidence="3">Reverse transcriptase domain-containing protein</fullName>
    </recommendedName>
</protein>
<dbReference type="EMBL" id="UYJE01003245">
    <property type="protein sequence ID" value="VDI17638.1"/>
    <property type="molecule type" value="Genomic_DNA"/>
</dbReference>
<evidence type="ECO:0000313" key="1">
    <source>
        <dbReference type="EMBL" id="VDI17638.1"/>
    </source>
</evidence>
<name>A0A8B6DEP4_MYTGA</name>
<dbReference type="OrthoDB" id="6139357at2759"/>
<proteinExistence type="predicted"/>
<keyword evidence="2" id="KW-1185">Reference proteome</keyword>
<gene>
    <name evidence="1" type="ORF">MGAL_10B085927</name>
</gene>
<dbReference type="Proteomes" id="UP000596742">
    <property type="component" value="Unassembled WGS sequence"/>
</dbReference>
<dbReference type="AlphaFoldDB" id="A0A8B6DEP4"/>